<gene>
    <name evidence="1" type="ORF">HNR37_000138</name>
</gene>
<dbReference type="Proteomes" id="UP000528322">
    <property type="component" value="Unassembled WGS sequence"/>
</dbReference>
<dbReference type="EMBL" id="JACHID010000001">
    <property type="protein sequence ID" value="MBB5020835.1"/>
    <property type="molecule type" value="Genomic_DNA"/>
</dbReference>
<reference evidence="1 2" key="1">
    <citation type="submission" date="2020-08" db="EMBL/GenBank/DDBJ databases">
        <title>Genomic Encyclopedia of Type Strains, Phase IV (KMG-IV): sequencing the most valuable type-strain genomes for metagenomic binning, comparative biology and taxonomic classification.</title>
        <authorList>
            <person name="Goeker M."/>
        </authorList>
    </citation>
    <scope>NUCLEOTIDE SEQUENCE [LARGE SCALE GENOMIC DNA]</scope>
    <source>
        <strain evidence="1 2">DSM 22071</strain>
    </source>
</reference>
<evidence type="ECO:0000313" key="1">
    <source>
        <dbReference type="EMBL" id="MBB5020835.1"/>
    </source>
</evidence>
<name>A0A7W8DFZ0_9BACT</name>
<accession>A0A7W8DFZ0</accession>
<proteinExistence type="predicted"/>
<keyword evidence="2" id="KW-1185">Reference proteome</keyword>
<organism evidence="1 2">
    <name type="scientific">Desulfurispira natronophila</name>
    <dbReference type="NCBI Taxonomy" id="682562"/>
    <lineage>
        <taxon>Bacteria</taxon>
        <taxon>Pseudomonadati</taxon>
        <taxon>Chrysiogenota</taxon>
        <taxon>Chrysiogenia</taxon>
        <taxon>Chrysiogenales</taxon>
        <taxon>Chrysiogenaceae</taxon>
        <taxon>Desulfurispira</taxon>
    </lineage>
</organism>
<comment type="caution">
    <text evidence="1">The sequence shown here is derived from an EMBL/GenBank/DDBJ whole genome shotgun (WGS) entry which is preliminary data.</text>
</comment>
<sequence>MGSSIEGAVIVIPLCEFAAVRQRAEILHKMARLLLLFHYFSANRTRWSNREGRDEVDFSPEASMVASLAQK</sequence>
<protein>
    <submittedName>
        <fullName evidence="1">Uncharacterized protein</fullName>
    </submittedName>
</protein>
<dbReference type="AlphaFoldDB" id="A0A7W8DFZ0"/>
<evidence type="ECO:0000313" key="2">
    <source>
        <dbReference type="Proteomes" id="UP000528322"/>
    </source>
</evidence>